<dbReference type="SMART" id="SM00347">
    <property type="entry name" value="HTH_MARR"/>
    <property type="match status" value="1"/>
</dbReference>
<dbReference type="PANTHER" id="PTHR33164">
    <property type="entry name" value="TRANSCRIPTIONAL REGULATOR, MARR FAMILY"/>
    <property type="match status" value="1"/>
</dbReference>
<evidence type="ECO:0000256" key="3">
    <source>
        <dbReference type="ARBA" id="ARBA00023163"/>
    </source>
</evidence>
<evidence type="ECO:0000313" key="5">
    <source>
        <dbReference type="EMBL" id="MBM7799121.1"/>
    </source>
</evidence>
<dbReference type="InterPro" id="IPR039422">
    <property type="entry name" value="MarR/SlyA-like"/>
</dbReference>
<dbReference type="InterPro" id="IPR036390">
    <property type="entry name" value="WH_DNA-bd_sf"/>
</dbReference>
<feature type="domain" description="HTH marR-type" evidence="4">
    <location>
        <begin position="11"/>
        <end position="145"/>
    </location>
</feature>
<keyword evidence="6" id="KW-1185">Reference proteome</keyword>
<dbReference type="Proteomes" id="UP000704762">
    <property type="component" value="Unassembled WGS sequence"/>
</dbReference>
<dbReference type="PROSITE" id="PS50995">
    <property type="entry name" value="HTH_MARR_2"/>
    <property type="match status" value="1"/>
</dbReference>
<evidence type="ECO:0000256" key="2">
    <source>
        <dbReference type="ARBA" id="ARBA00023125"/>
    </source>
</evidence>
<evidence type="ECO:0000259" key="4">
    <source>
        <dbReference type="PROSITE" id="PS50995"/>
    </source>
</evidence>
<comment type="caution">
    <text evidence="5">The sequence shown here is derived from an EMBL/GenBank/DDBJ whole genome shotgun (WGS) entry which is preliminary data.</text>
</comment>
<organism evidence="5 6">
    <name type="scientific">Microlunatus panaciterrae</name>
    <dbReference type="NCBI Taxonomy" id="400768"/>
    <lineage>
        <taxon>Bacteria</taxon>
        <taxon>Bacillati</taxon>
        <taxon>Actinomycetota</taxon>
        <taxon>Actinomycetes</taxon>
        <taxon>Propionibacteriales</taxon>
        <taxon>Propionibacteriaceae</taxon>
        <taxon>Microlunatus</taxon>
    </lineage>
</organism>
<protein>
    <submittedName>
        <fullName evidence="5">DNA-binding MarR family transcriptional regulator</fullName>
    </submittedName>
</protein>
<accession>A0ABS2RJD5</accession>
<dbReference type="Gene3D" id="1.10.10.10">
    <property type="entry name" value="Winged helix-like DNA-binding domain superfamily/Winged helix DNA-binding domain"/>
    <property type="match status" value="1"/>
</dbReference>
<dbReference type="RefSeq" id="WP_204917670.1">
    <property type="nucleotide sequence ID" value="NZ_BAAAQP010000002.1"/>
</dbReference>
<keyword evidence="1" id="KW-0805">Transcription regulation</keyword>
<gene>
    <name evidence="5" type="ORF">JOE57_002042</name>
</gene>
<keyword evidence="3" id="KW-0804">Transcription</keyword>
<evidence type="ECO:0000313" key="6">
    <source>
        <dbReference type="Proteomes" id="UP000704762"/>
    </source>
</evidence>
<evidence type="ECO:0000256" key="1">
    <source>
        <dbReference type="ARBA" id="ARBA00023015"/>
    </source>
</evidence>
<dbReference type="PRINTS" id="PR00598">
    <property type="entry name" value="HTHMARR"/>
</dbReference>
<proteinExistence type="predicted"/>
<dbReference type="PANTHER" id="PTHR33164:SF94">
    <property type="entry name" value="TRANSCRIPTIONAL REGULATORY PROTEIN-RELATED"/>
    <property type="match status" value="1"/>
</dbReference>
<dbReference type="InterPro" id="IPR000835">
    <property type="entry name" value="HTH_MarR-typ"/>
</dbReference>
<dbReference type="EMBL" id="JAFBCF010000001">
    <property type="protein sequence ID" value="MBM7799121.1"/>
    <property type="molecule type" value="Genomic_DNA"/>
</dbReference>
<reference evidence="5 6" key="1">
    <citation type="submission" date="2021-01" db="EMBL/GenBank/DDBJ databases">
        <title>Sequencing the genomes of 1000 actinobacteria strains.</title>
        <authorList>
            <person name="Klenk H.-P."/>
        </authorList>
    </citation>
    <scope>NUCLEOTIDE SEQUENCE [LARGE SCALE GENOMIC DNA]</scope>
    <source>
        <strain evidence="5 6">DSM 18662</strain>
    </source>
</reference>
<dbReference type="PROSITE" id="PS01117">
    <property type="entry name" value="HTH_MARR_1"/>
    <property type="match status" value="1"/>
</dbReference>
<keyword evidence="2 5" id="KW-0238">DNA-binding</keyword>
<dbReference type="InterPro" id="IPR023187">
    <property type="entry name" value="Tscrpt_reg_MarR-type_CS"/>
</dbReference>
<dbReference type="Pfam" id="PF01047">
    <property type="entry name" value="MarR"/>
    <property type="match status" value="1"/>
</dbReference>
<sequence>MSTPSGTTRTTPHELDAVMRASRVISGIVAESVAQTGDAVTMPQLRVLVLVGTRSAVNTSAVAAELDIHPSNASRLCDRLVQAGLLDRRESSTDRRHVVLSLTSAGSELVSSVMDHRREAFRRILDRMQPREREQLRSALDRFAELSGEPPEDAAGW</sequence>
<dbReference type="SUPFAM" id="SSF46785">
    <property type="entry name" value="Winged helix' DNA-binding domain"/>
    <property type="match status" value="1"/>
</dbReference>
<dbReference type="InterPro" id="IPR036388">
    <property type="entry name" value="WH-like_DNA-bd_sf"/>
</dbReference>
<dbReference type="GO" id="GO:0003677">
    <property type="term" value="F:DNA binding"/>
    <property type="evidence" value="ECO:0007669"/>
    <property type="project" value="UniProtKB-KW"/>
</dbReference>
<name>A0ABS2RJD5_9ACTN</name>